<gene>
    <name evidence="6" type="primary">ga23022</name>
    <name evidence="6" type="ORF">PR202_ga23022</name>
</gene>
<dbReference type="GO" id="GO:0000145">
    <property type="term" value="C:exocyst"/>
    <property type="evidence" value="ECO:0007669"/>
    <property type="project" value="InterPro"/>
</dbReference>
<accession>A0AAV5D4R0</accession>
<feature type="region of interest" description="Disordered" evidence="4">
    <location>
        <begin position="1"/>
        <end position="40"/>
    </location>
</feature>
<dbReference type="PANTHER" id="PTHR12542:SF44">
    <property type="entry name" value="EXOCYST SUBUNIT EXO70 FAMILY PROTEIN"/>
    <property type="match status" value="1"/>
</dbReference>
<keyword evidence="3" id="KW-0653">Protein transport</keyword>
<dbReference type="Proteomes" id="UP001054889">
    <property type="component" value="Unassembled WGS sequence"/>
</dbReference>
<evidence type="ECO:0000256" key="3">
    <source>
        <dbReference type="RuleBase" id="RU365026"/>
    </source>
</evidence>
<dbReference type="InterPro" id="IPR046364">
    <property type="entry name" value="Exo70_C"/>
</dbReference>
<sequence>MDMSTAPRRVAGVRPRHRSTAGGRREVMEPRHPPVGQDPDEVLGDVCVHGGWFAAVSCGDLEVRVHGGVPKEASISLLHSIEKLLDPLARDLFPDDTHRRNKYVASARQLIQLRLQQQLQPDLASKKIHDRVDSLLDQAMSSLAMEFCQLRIWRLDARGGGVRATTSASLLHPSGSPYVEILDVDNILVSHKEEPKEILPRVWTSAMHAIVGLLREMQRQLNGLNFGSFNIFKEDYFLAIAKVSVMKLFKLASSICIQESPQLGRSSKETYEVIKFDISKMINVVMLCQALDYIMPTILALFSGQIKESILVEGERLSHGLSDMFVKLFVEINDLTRSQCLAITDIGVYRATRHIMNHMRLLVQQKNTVHLILKGGFSVFGGMVVELVSSLEFMLDMNSRSLRLQGQQEMFLLNNIHFMLQEAKKNTDLVVILGEAWLLQHHDLVNRLISGYVDASWGQVASSFKRRTRVPVIFWPHQLFDKFSSSFEMTYGVQKSWKVTNPLIRKMVREAVCRKVIPLYQMHMENYSNKKMSMRYNSEQLESQLLELFEG</sequence>
<dbReference type="Gene3D" id="1.20.1280.170">
    <property type="entry name" value="Exocyst complex component Exo70"/>
    <property type="match status" value="1"/>
</dbReference>
<feature type="domain" description="Exocyst complex subunit Exo70 C-terminal" evidence="5">
    <location>
        <begin position="203"/>
        <end position="546"/>
    </location>
</feature>
<dbReference type="GO" id="GO:0015031">
    <property type="term" value="P:protein transport"/>
    <property type="evidence" value="ECO:0007669"/>
    <property type="project" value="UniProtKB-KW"/>
</dbReference>
<evidence type="ECO:0000313" key="7">
    <source>
        <dbReference type="Proteomes" id="UP001054889"/>
    </source>
</evidence>
<keyword evidence="7" id="KW-1185">Reference proteome</keyword>
<comment type="similarity">
    <text evidence="1 3">Belongs to the EXO70 family.</text>
</comment>
<dbReference type="GO" id="GO:0005546">
    <property type="term" value="F:phosphatidylinositol-4,5-bisphosphate binding"/>
    <property type="evidence" value="ECO:0007669"/>
    <property type="project" value="InterPro"/>
</dbReference>
<reference evidence="6" key="2">
    <citation type="submission" date="2021-12" db="EMBL/GenBank/DDBJ databases">
        <title>Resequencing data analysis of finger millet.</title>
        <authorList>
            <person name="Hatakeyama M."/>
            <person name="Aluri S."/>
            <person name="Balachadran M.T."/>
            <person name="Sivarajan S.R."/>
            <person name="Poveda L."/>
            <person name="Shimizu-Inatsugi R."/>
            <person name="Schlapbach R."/>
            <person name="Sreeman S.M."/>
            <person name="Shimizu K.K."/>
        </authorList>
    </citation>
    <scope>NUCLEOTIDE SEQUENCE</scope>
</reference>
<dbReference type="Pfam" id="PF03081">
    <property type="entry name" value="Exo70_C"/>
    <property type="match status" value="1"/>
</dbReference>
<evidence type="ECO:0000256" key="2">
    <source>
        <dbReference type="ARBA" id="ARBA00022448"/>
    </source>
</evidence>
<keyword evidence="3" id="KW-0268">Exocytosis</keyword>
<keyword evidence="2 3" id="KW-0813">Transport</keyword>
<proteinExistence type="inferred from homology"/>
<dbReference type="GO" id="GO:0006887">
    <property type="term" value="P:exocytosis"/>
    <property type="evidence" value="ECO:0007669"/>
    <property type="project" value="UniProtKB-KW"/>
</dbReference>
<evidence type="ECO:0000256" key="1">
    <source>
        <dbReference type="ARBA" id="ARBA00006756"/>
    </source>
</evidence>
<evidence type="ECO:0000256" key="4">
    <source>
        <dbReference type="SAM" id="MobiDB-lite"/>
    </source>
</evidence>
<organism evidence="6 7">
    <name type="scientific">Eleusine coracana subsp. coracana</name>
    <dbReference type="NCBI Taxonomy" id="191504"/>
    <lineage>
        <taxon>Eukaryota</taxon>
        <taxon>Viridiplantae</taxon>
        <taxon>Streptophyta</taxon>
        <taxon>Embryophyta</taxon>
        <taxon>Tracheophyta</taxon>
        <taxon>Spermatophyta</taxon>
        <taxon>Magnoliopsida</taxon>
        <taxon>Liliopsida</taxon>
        <taxon>Poales</taxon>
        <taxon>Poaceae</taxon>
        <taxon>PACMAD clade</taxon>
        <taxon>Chloridoideae</taxon>
        <taxon>Cynodonteae</taxon>
        <taxon>Eleusininae</taxon>
        <taxon>Eleusine</taxon>
    </lineage>
</organism>
<comment type="caution">
    <text evidence="6">The sequence shown here is derived from an EMBL/GenBank/DDBJ whole genome shotgun (WGS) entry which is preliminary data.</text>
</comment>
<feature type="compositionally biased region" description="Basic and acidic residues" evidence="4">
    <location>
        <begin position="23"/>
        <end position="32"/>
    </location>
</feature>
<comment type="function">
    <text evidence="3">Component of the exocyst complex.</text>
</comment>
<dbReference type="AlphaFoldDB" id="A0AAV5D4R0"/>
<name>A0AAV5D4R0_ELECO</name>
<dbReference type="InterPro" id="IPR016159">
    <property type="entry name" value="Cullin_repeat-like_dom_sf"/>
</dbReference>
<dbReference type="PANTHER" id="PTHR12542">
    <property type="entry name" value="EXOCYST COMPLEX PROTEIN EXO70"/>
    <property type="match status" value="1"/>
</dbReference>
<reference evidence="6" key="1">
    <citation type="journal article" date="2018" name="DNA Res.">
        <title>Multiple hybrid de novo genome assembly of finger millet, an orphan allotetraploid crop.</title>
        <authorList>
            <person name="Hatakeyama M."/>
            <person name="Aluri S."/>
            <person name="Balachadran M.T."/>
            <person name="Sivarajan S.R."/>
            <person name="Patrignani A."/>
            <person name="Gruter S."/>
            <person name="Poveda L."/>
            <person name="Shimizu-Inatsugi R."/>
            <person name="Baeten J."/>
            <person name="Francoijs K.J."/>
            <person name="Nataraja K.N."/>
            <person name="Reddy Y.A.N."/>
            <person name="Phadnis S."/>
            <person name="Ravikumar R.L."/>
            <person name="Schlapbach R."/>
            <person name="Sreeman S.M."/>
            <person name="Shimizu K.K."/>
        </authorList>
    </citation>
    <scope>NUCLEOTIDE SEQUENCE</scope>
</reference>
<evidence type="ECO:0000313" key="6">
    <source>
        <dbReference type="EMBL" id="GJN05401.1"/>
    </source>
</evidence>
<protein>
    <recommendedName>
        <fullName evidence="3">Exocyst subunit Exo70 family protein</fullName>
    </recommendedName>
</protein>
<dbReference type="InterPro" id="IPR004140">
    <property type="entry name" value="Exo70"/>
</dbReference>
<dbReference type="SUPFAM" id="SSF74788">
    <property type="entry name" value="Cullin repeat-like"/>
    <property type="match status" value="1"/>
</dbReference>
<dbReference type="EMBL" id="BQKI01000012">
    <property type="protein sequence ID" value="GJN05401.1"/>
    <property type="molecule type" value="Genomic_DNA"/>
</dbReference>
<evidence type="ECO:0000259" key="5">
    <source>
        <dbReference type="Pfam" id="PF03081"/>
    </source>
</evidence>